<keyword evidence="1" id="KW-0732">Signal</keyword>
<protein>
    <submittedName>
        <fullName evidence="2">Uncharacterized protein</fullName>
    </submittedName>
</protein>
<dbReference type="AlphaFoldDB" id="A0ABD1XXW5"/>
<reference evidence="2 3" key="1">
    <citation type="submission" date="2024-09" db="EMBL/GenBank/DDBJ databases">
        <title>Chromosome-scale assembly of Riccia fluitans.</title>
        <authorList>
            <person name="Paukszto L."/>
            <person name="Sawicki J."/>
            <person name="Karawczyk K."/>
            <person name="Piernik-Szablinska J."/>
            <person name="Szczecinska M."/>
            <person name="Mazdziarz M."/>
        </authorList>
    </citation>
    <scope>NUCLEOTIDE SEQUENCE [LARGE SCALE GENOMIC DNA]</scope>
    <source>
        <strain evidence="2">Rf_01</strain>
        <tissue evidence="2">Aerial parts of the thallus</tissue>
    </source>
</reference>
<comment type="caution">
    <text evidence="2">The sequence shown here is derived from an EMBL/GenBank/DDBJ whole genome shotgun (WGS) entry which is preliminary data.</text>
</comment>
<feature type="chain" id="PRO_5044824763" evidence="1">
    <location>
        <begin position="42"/>
        <end position="125"/>
    </location>
</feature>
<sequence>MIGKRCHWLNWDTFWSSVQRESVLLLVRLLNFLLGRQKVGGTVKPDYRAIGTLEPDYSVLKIRSSGYKFTRFYVGERKVIECGRRIQFLSGIGPDPLLGPGWSCCVTDLVIVLVYKFDPLGLYFG</sequence>
<feature type="signal peptide" evidence="1">
    <location>
        <begin position="1"/>
        <end position="41"/>
    </location>
</feature>
<evidence type="ECO:0000313" key="3">
    <source>
        <dbReference type="Proteomes" id="UP001605036"/>
    </source>
</evidence>
<dbReference type="EMBL" id="JBHFFA010000007">
    <property type="protein sequence ID" value="KAL2613660.1"/>
    <property type="molecule type" value="Genomic_DNA"/>
</dbReference>
<evidence type="ECO:0000256" key="1">
    <source>
        <dbReference type="SAM" id="SignalP"/>
    </source>
</evidence>
<evidence type="ECO:0000313" key="2">
    <source>
        <dbReference type="EMBL" id="KAL2613660.1"/>
    </source>
</evidence>
<organism evidence="2 3">
    <name type="scientific">Riccia fluitans</name>
    <dbReference type="NCBI Taxonomy" id="41844"/>
    <lineage>
        <taxon>Eukaryota</taxon>
        <taxon>Viridiplantae</taxon>
        <taxon>Streptophyta</taxon>
        <taxon>Embryophyta</taxon>
        <taxon>Marchantiophyta</taxon>
        <taxon>Marchantiopsida</taxon>
        <taxon>Marchantiidae</taxon>
        <taxon>Marchantiales</taxon>
        <taxon>Ricciaceae</taxon>
        <taxon>Riccia</taxon>
    </lineage>
</organism>
<dbReference type="Proteomes" id="UP001605036">
    <property type="component" value="Unassembled WGS sequence"/>
</dbReference>
<keyword evidence="3" id="KW-1185">Reference proteome</keyword>
<proteinExistence type="predicted"/>
<accession>A0ABD1XXW5</accession>
<name>A0ABD1XXW5_9MARC</name>
<gene>
    <name evidence="2" type="ORF">R1flu_025352</name>
</gene>